<evidence type="ECO:0000313" key="3">
    <source>
        <dbReference type="Proteomes" id="UP001431449"/>
    </source>
</evidence>
<feature type="transmembrane region" description="Helical" evidence="1">
    <location>
        <begin position="178"/>
        <end position="197"/>
    </location>
</feature>
<reference evidence="2" key="1">
    <citation type="submission" date="2022-04" db="EMBL/GenBank/DDBJ databases">
        <title>Lysobacter sp. CAU 1642 isolated from sea sand.</title>
        <authorList>
            <person name="Kim W."/>
        </authorList>
    </citation>
    <scope>NUCLEOTIDE SEQUENCE</scope>
    <source>
        <strain evidence="2">CAU 1642</strain>
    </source>
</reference>
<evidence type="ECO:0000313" key="2">
    <source>
        <dbReference type="EMBL" id="MCK7592389.1"/>
    </source>
</evidence>
<gene>
    <name evidence="2" type="ORF">M0G41_01750</name>
</gene>
<feature type="transmembrane region" description="Helical" evidence="1">
    <location>
        <begin position="247"/>
        <end position="268"/>
    </location>
</feature>
<dbReference type="PANTHER" id="PTHR40400:SF1">
    <property type="entry name" value="SLR1512 PROTEIN"/>
    <property type="match status" value="1"/>
</dbReference>
<feature type="transmembrane region" description="Helical" evidence="1">
    <location>
        <begin position="55"/>
        <end position="78"/>
    </location>
</feature>
<keyword evidence="1" id="KW-1133">Transmembrane helix</keyword>
<accession>A0ABT0GCX1</accession>
<dbReference type="RefSeq" id="WP_248204522.1">
    <property type="nucleotide sequence ID" value="NZ_JALNMH010000001.1"/>
</dbReference>
<feature type="transmembrane region" description="Helical" evidence="1">
    <location>
        <begin position="90"/>
        <end position="109"/>
    </location>
</feature>
<dbReference type="EMBL" id="JALNMH010000001">
    <property type="protein sequence ID" value="MCK7592389.1"/>
    <property type="molecule type" value="Genomic_DNA"/>
</dbReference>
<sequence>MLDPVVWFFVLGAIARMVGSDLRLPGSGSDNLALFLLLAIALKGGAHMAQSPIGAVAATAASGVVLALLITAGLFFLLYRAARLARLDAAAVAGHYGSVSVATFTAATSELTRLGLGYEPFLPAVLAVMEAPGLMLALLLAGGVAGKRWWHDLIAGKTILALLGGLVIGAMIGEEGLAPLKLVFFDAFKGILALYLLDLGTRAAEQWGLLRGRWLVSAGVGIGVPLLGGLVALQVAQWLSLSQGGQVLFAILVASGSYIAAPAVFRLARPDANTAYATALSLGLSFPFNVLVNVPLLIHLSGGAPG</sequence>
<feature type="transmembrane region" description="Helical" evidence="1">
    <location>
        <begin position="153"/>
        <end position="172"/>
    </location>
</feature>
<keyword evidence="1" id="KW-0812">Transmembrane</keyword>
<dbReference type="PANTHER" id="PTHR40400">
    <property type="entry name" value="SLR1512 PROTEIN"/>
    <property type="match status" value="1"/>
</dbReference>
<feature type="transmembrane region" description="Helical" evidence="1">
    <location>
        <begin position="275"/>
        <end position="298"/>
    </location>
</feature>
<evidence type="ECO:0000256" key="1">
    <source>
        <dbReference type="SAM" id="Phobius"/>
    </source>
</evidence>
<dbReference type="Pfam" id="PF05982">
    <property type="entry name" value="Sbt_1"/>
    <property type="match status" value="1"/>
</dbReference>
<proteinExistence type="predicted"/>
<dbReference type="InterPro" id="IPR010293">
    <property type="entry name" value="Sbt_1"/>
</dbReference>
<dbReference type="Proteomes" id="UP001431449">
    <property type="component" value="Unassembled WGS sequence"/>
</dbReference>
<feature type="transmembrane region" description="Helical" evidence="1">
    <location>
        <begin position="218"/>
        <end position="241"/>
    </location>
</feature>
<feature type="transmembrane region" description="Helical" evidence="1">
    <location>
        <begin position="121"/>
        <end position="141"/>
    </location>
</feature>
<protein>
    <submittedName>
        <fullName evidence="2">Sodium-dependent bicarbonate transport family permease</fullName>
    </submittedName>
</protein>
<keyword evidence="1" id="KW-0472">Membrane</keyword>
<name>A0ABT0GCX1_9GAMM</name>
<keyword evidence="3" id="KW-1185">Reference proteome</keyword>
<organism evidence="2 3">
    <name type="scientific">Pseudomarimonas salicorniae</name>
    <dbReference type="NCBI Taxonomy" id="2933270"/>
    <lineage>
        <taxon>Bacteria</taxon>
        <taxon>Pseudomonadati</taxon>
        <taxon>Pseudomonadota</taxon>
        <taxon>Gammaproteobacteria</taxon>
        <taxon>Lysobacterales</taxon>
        <taxon>Lysobacteraceae</taxon>
        <taxon>Pseudomarimonas</taxon>
    </lineage>
</organism>
<comment type="caution">
    <text evidence="2">The sequence shown here is derived from an EMBL/GenBank/DDBJ whole genome shotgun (WGS) entry which is preliminary data.</text>
</comment>